<dbReference type="Gene3D" id="3.40.50.150">
    <property type="entry name" value="Vaccinia Virus protein VP39"/>
    <property type="match status" value="1"/>
</dbReference>
<dbReference type="InterPro" id="IPR029063">
    <property type="entry name" value="SAM-dependent_MTases_sf"/>
</dbReference>
<dbReference type="EC" id="2.1.-.-" evidence="2"/>
<organism evidence="2 3">
    <name type="scientific">Candidatus Cetobacterium colombiensis</name>
    <dbReference type="NCBI Taxonomy" id="3073100"/>
    <lineage>
        <taxon>Bacteria</taxon>
        <taxon>Fusobacteriati</taxon>
        <taxon>Fusobacteriota</taxon>
        <taxon>Fusobacteriia</taxon>
        <taxon>Fusobacteriales</taxon>
        <taxon>Fusobacteriaceae</taxon>
        <taxon>Cetobacterium</taxon>
    </lineage>
</organism>
<dbReference type="PANTHER" id="PTHR12843">
    <property type="entry name" value="PROTEIN-LYSINE N-METHYLTRANSFERASE METTL10"/>
    <property type="match status" value="1"/>
</dbReference>
<evidence type="ECO:0000313" key="3">
    <source>
        <dbReference type="Proteomes" id="UP001279681"/>
    </source>
</evidence>
<evidence type="ECO:0000313" key="2">
    <source>
        <dbReference type="EMBL" id="MDX8336130.1"/>
    </source>
</evidence>
<dbReference type="CDD" id="cd02440">
    <property type="entry name" value="AdoMet_MTases"/>
    <property type="match status" value="1"/>
</dbReference>
<sequence length="211" mass="25192">MNNKENIWNETFKKYSPEELGWYEEVPEISLELIKRYCLEKKELILDAGCGRGNLILNLLKNEYKNILGIDFSSEAIKKLSTDIENNLEKKEYDLLLQVKNLAKPIKFYSKGFLWHDRAVFHFLLEESEKINYIKNLNSFLKVNGFFILACFSKDNIAEKCNGFFVKKYDKEELIELFQDNFELINFDKHDYTMPWGDTRNFIYMVFKKIK</sequence>
<keyword evidence="3" id="KW-1185">Reference proteome</keyword>
<accession>A0ABU4WCL3</accession>
<dbReference type="SUPFAM" id="SSF53335">
    <property type="entry name" value="S-adenosyl-L-methionine-dependent methyltransferases"/>
    <property type="match status" value="1"/>
</dbReference>
<gene>
    <name evidence="2" type="ORF">RFV38_06420</name>
</gene>
<feature type="domain" description="Methyltransferase" evidence="1">
    <location>
        <begin position="40"/>
        <end position="180"/>
    </location>
</feature>
<dbReference type="GO" id="GO:0008168">
    <property type="term" value="F:methyltransferase activity"/>
    <property type="evidence" value="ECO:0007669"/>
    <property type="project" value="UniProtKB-KW"/>
</dbReference>
<keyword evidence="2" id="KW-0808">Transferase</keyword>
<proteinExistence type="predicted"/>
<comment type="caution">
    <text evidence="2">The sequence shown here is derived from an EMBL/GenBank/DDBJ whole genome shotgun (WGS) entry which is preliminary data.</text>
</comment>
<dbReference type="Proteomes" id="UP001279681">
    <property type="component" value="Unassembled WGS sequence"/>
</dbReference>
<dbReference type="Pfam" id="PF13847">
    <property type="entry name" value="Methyltransf_31"/>
    <property type="match status" value="1"/>
</dbReference>
<dbReference type="PANTHER" id="PTHR12843:SF5">
    <property type="entry name" value="EEF1A LYSINE METHYLTRANSFERASE 2"/>
    <property type="match status" value="1"/>
</dbReference>
<dbReference type="GO" id="GO:0032259">
    <property type="term" value="P:methylation"/>
    <property type="evidence" value="ECO:0007669"/>
    <property type="project" value="UniProtKB-KW"/>
</dbReference>
<dbReference type="InterPro" id="IPR025714">
    <property type="entry name" value="Methyltranfer_dom"/>
</dbReference>
<evidence type="ECO:0000259" key="1">
    <source>
        <dbReference type="Pfam" id="PF13847"/>
    </source>
</evidence>
<dbReference type="EMBL" id="JAVIKH010000007">
    <property type="protein sequence ID" value="MDX8336130.1"/>
    <property type="molecule type" value="Genomic_DNA"/>
</dbReference>
<protein>
    <submittedName>
        <fullName evidence="2">Class I SAM-dependent methyltransferase</fullName>
        <ecNumber evidence="2">2.1.-.-</ecNumber>
    </submittedName>
</protein>
<dbReference type="RefSeq" id="WP_320313535.1">
    <property type="nucleotide sequence ID" value="NZ_JAVIKH010000007.1"/>
</dbReference>
<keyword evidence="2" id="KW-0489">Methyltransferase</keyword>
<name>A0ABU4WCL3_9FUSO</name>
<reference evidence="3" key="1">
    <citation type="submission" date="2023-07" db="EMBL/GenBank/DDBJ databases">
        <authorList>
            <person name="Colorado M.A."/>
            <person name="Villamil L.M."/>
            <person name="Melo J.F."/>
            <person name="Rodriguez J.A."/>
            <person name="Ruiz R.Y."/>
        </authorList>
    </citation>
    <scope>NUCLEOTIDE SEQUENCE [LARGE SCALE GENOMIC DNA]</scope>
    <source>
        <strain evidence="3">C33</strain>
    </source>
</reference>